<dbReference type="VEuPathDB" id="FungiDB:BO97DRAFT_429729"/>
<dbReference type="EMBL" id="KZ824343">
    <property type="protein sequence ID" value="RAL06983.1"/>
    <property type="molecule type" value="Genomic_DNA"/>
</dbReference>
<dbReference type="Proteomes" id="UP000248961">
    <property type="component" value="Unassembled WGS sequence"/>
</dbReference>
<dbReference type="GeneID" id="37201671"/>
<proteinExistence type="predicted"/>
<dbReference type="AlphaFoldDB" id="A0A395HHK3"/>
<evidence type="ECO:0000313" key="2">
    <source>
        <dbReference type="EMBL" id="RAL06983.1"/>
    </source>
</evidence>
<accession>A0A395HHK3</accession>
<evidence type="ECO:0000256" key="1">
    <source>
        <dbReference type="SAM" id="MobiDB-lite"/>
    </source>
</evidence>
<reference evidence="2 3" key="1">
    <citation type="submission" date="2018-02" db="EMBL/GenBank/DDBJ databases">
        <title>The genomes of Aspergillus section Nigri reveals drivers in fungal speciation.</title>
        <authorList>
            <consortium name="DOE Joint Genome Institute"/>
            <person name="Vesth T.C."/>
            <person name="Nybo J."/>
            <person name="Theobald S."/>
            <person name="Brandl J."/>
            <person name="Frisvad J.C."/>
            <person name="Nielsen K.F."/>
            <person name="Lyhne E.K."/>
            <person name="Kogle M.E."/>
            <person name="Kuo A."/>
            <person name="Riley R."/>
            <person name="Clum A."/>
            <person name="Nolan M."/>
            <person name="Lipzen A."/>
            <person name="Salamov A."/>
            <person name="Henrissat B."/>
            <person name="Wiebenga A."/>
            <person name="De vries R.P."/>
            <person name="Grigoriev I.V."/>
            <person name="Mortensen U.H."/>
            <person name="Andersen M.R."/>
            <person name="Baker S.E."/>
        </authorList>
    </citation>
    <scope>NUCLEOTIDE SEQUENCE [LARGE SCALE GENOMIC DNA]</scope>
    <source>
        <strain evidence="2 3">CBS 101889</strain>
    </source>
</reference>
<organism evidence="2 3">
    <name type="scientific">Aspergillus homomorphus (strain CBS 101889)</name>
    <dbReference type="NCBI Taxonomy" id="1450537"/>
    <lineage>
        <taxon>Eukaryota</taxon>
        <taxon>Fungi</taxon>
        <taxon>Dikarya</taxon>
        <taxon>Ascomycota</taxon>
        <taxon>Pezizomycotina</taxon>
        <taxon>Eurotiomycetes</taxon>
        <taxon>Eurotiomycetidae</taxon>
        <taxon>Eurotiales</taxon>
        <taxon>Aspergillaceae</taxon>
        <taxon>Aspergillus</taxon>
        <taxon>Aspergillus subgen. Circumdati</taxon>
    </lineage>
</organism>
<feature type="compositionally biased region" description="Acidic residues" evidence="1">
    <location>
        <begin position="43"/>
        <end position="77"/>
    </location>
</feature>
<protein>
    <submittedName>
        <fullName evidence="2">Uncharacterized protein</fullName>
    </submittedName>
</protein>
<gene>
    <name evidence="2" type="ORF">BO97DRAFT_429729</name>
</gene>
<sequence>MPSGGPAWIDTDLIHPFFYFPAVRKIKGVELGPLQMGLKPLGDDEDGDGLGDESDDESDNEDDNENGNDESDNESDNESYNVGNPTGALTVEEPLIAGHSYSRVNEIIAHSCFDNRGICNWLEECSPLKHVDIRLAVFRDDEATDSRYWFRACTFFEALEFSQKTRETLRLGADWQPNEERHMIDDGGPLGSFMDSLLSKSNLVDILPDSIPRLGITDLVDEYYADLLQELLDLVEQKDNFPLLEEIILYVDKVPSGSLDLLGHYVRGGRYHLDR</sequence>
<name>A0A395HHK3_ASPHC</name>
<feature type="region of interest" description="Disordered" evidence="1">
    <location>
        <begin position="37"/>
        <end position="87"/>
    </location>
</feature>
<evidence type="ECO:0000313" key="3">
    <source>
        <dbReference type="Proteomes" id="UP000248961"/>
    </source>
</evidence>
<dbReference type="RefSeq" id="XP_025546137.1">
    <property type="nucleotide sequence ID" value="XM_025697382.1"/>
</dbReference>
<keyword evidence="3" id="KW-1185">Reference proteome</keyword>